<feature type="compositionally biased region" description="Basic residues" evidence="1">
    <location>
        <begin position="58"/>
        <end position="70"/>
    </location>
</feature>
<organism evidence="4 5">
    <name type="scientific">Streptomyces tremellae</name>
    <dbReference type="NCBI Taxonomy" id="1124239"/>
    <lineage>
        <taxon>Bacteria</taxon>
        <taxon>Bacillati</taxon>
        <taxon>Actinomycetota</taxon>
        <taxon>Actinomycetes</taxon>
        <taxon>Kitasatosporales</taxon>
        <taxon>Streptomycetaceae</taxon>
        <taxon>Streptomyces</taxon>
    </lineage>
</organism>
<dbReference type="Gene3D" id="1.50.10.20">
    <property type="match status" value="1"/>
</dbReference>
<name>A0ABP7G0W6_9ACTN</name>
<dbReference type="InterPro" id="IPR008930">
    <property type="entry name" value="Terpenoid_cyclase/PrenylTrfase"/>
</dbReference>
<dbReference type="Proteomes" id="UP001499884">
    <property type="component" value="Unassembled WGS sequence"/>
</dbReference>
<evidence type="ECO:0000256" key="1">
    <source>
        <dbReference type="SAM" id="MobiDB-lite"/>
    </source>
</evidence>
<evidence type="ECO:0000256" key="2">
    <source>
        <dbReference type="SAM" id="Phobius"/>
    </source>
</evidence>
<keyword evidence="2" id="KW-1133">Transmembrane helix</keyword>
<feature type="signal peptide" evidence="3">
    <location>
        <begin position="1"/>
        <end position="30"/>
    </location>
</feature>
<dbReference type="SUPFAM" id="SSF48239">
    <property type="entry name" value="Terpenoid cyclases/Protein prenyltransferases"/>
    <property type="match status" value="1"/>
</dbReference>
<evidence type="ECO:0000313" key="4">
    <source>
        <dbReference type="EMBL" id="GAA3751702.1"/>
    </source>
</evidence>
<feature type="compositionally biased region" description="Low complexity" evidence="1">
    <location>
        <begin position="403"/>
        <end position="439"/>
    </location>
</feature>
<gene>
    <name evidence="4" type="ORF">GCM10023082_54430</name>
</gene>
<protein>
    <recommendedName>
        <fullName evidence="6">Squalene cyclase C-terminal domain-containing protein</fullName>
    </recommendedName>
</protein>
<feature type="chain" id="PRO_5045675559" description="Squalene cyclase C-terminal domain-containing protein" evidence="3">
    <location>
        <begin position="31"/>
        <end position="477"/>
    </location>
</feature>
<keyword evidence="5" id="KW-1185">Reference proteome</keyword>
<feature type="region of interest" description="Disordered" evidence="1">
    <location>
        <begin position="35"/>
        <end position="83"/>
    </location>
</feature>
<dbReference type="RefSeq" id="WP_345652923.1">
    <property type="nucleotide sequence ID" value="NZ_BAABEP010000055.1"/>
</dbReference>
<accession>A0ABP7G0W6</accession>
<dbReference type="EMBL" id="BAABEP010000055">
    <property type="protein sequence ID" value="GAA3751702.1"/>
    <property type="molecule type" value="Genomic_DNA"/>
</dbReference>
<keyword evidence="2" id="KW-0812">Transmembrane</keyword>
<evidence type="ECO:0000256" key="3">
    <source>
        <dbReference type="SAM" id="SignalP"/>
    </source>
</evidence>
<comment type="caution">
    <text evidence="4">The sequence shown here is derived from an EMBL/GenBank/DDBJ whole genome shotgun (WGS) entry which is preliminary data.</text>
</comment>
<reference evidence="5" key="1">
    <citation type="journal article" date="2019" name="Int. J. Syst. Evol. Microbiol.">
        <title>The Global Catalogue of Microorganisms (GCM) 10K type strain sequencing project: providing services to taxonomists for standard genome sequencing and annotation.</title>
        <authorList>
            <consortium name="The Broad Institute Genomics Platform"/>
            <consortium name="The Broad Institute Genome Sequencing Center for Infectious Disease"/>
            <person name="Wu L."/>
            <person name="Ma J."/>
        </authorList>
    </citation>
    <scope>NUCLEOTIDE SEQUENCE [LARGE SCALE GENOMIC DNA]</scope>
    <source>
        <strain evidence="5">JCM 30846</strain>
    </source>
</reference>
<keyword evidence="2" id="KW-0472">Membrane</keyword>
<proteinExistence type="predicted"/>
<evidence type="ECO:0000313" key="5">
    <source>
        <dbReference type="Proteomes" id="UP001499884"/>
    </source>
</evidence>
<feature type="transmembrane region" description="Helical" evidence="2">
    <location>
        <begin position="447"/>
        <end position="466"/>
    </location>
</feature>
<sequence>MTTAVRRAAASLLVSALLCGGAALAPSATAAPGRAAVTHASPSGSPKATADRRDTGRHGKKAAKKHHGYRPRPGDAALYGRTNPARDGVARQSLALLGLYAASLRPAAPAVRWLQAQQCADGSFTAYRQTPTAPCDPAAPRDTGATALATQALASVGGQRPRLSAALNWLRTQQNPDGGWGSAPGAPTDATTTSEVIGALAMAGGRPSSVRSPFTDNQAYDALVGLSLPCSASHGAGGFTANPPAPGQRPVADAHATAEGLLGGIGKRFVVAPVQPGPAPSCDPAGAATPEGVARNGAAYLAPLLTPEGAHLTTDSGAADPAATADAVVAMCAAGYGRQAAGALHWLERNGPDWAKRTGPAAYARLIFTAHTAGVDPARFGGTDLVKALQATGLPAAPPATPRPGSSASARPSATASPSPTPSEAAMNPRAVAPAADADTSPVLSGGIWWVAIALVILIAAGVLFVNRHSAHGRPRG</sequence>
<feature type="region of interest" description="Disordered" evidence="1">
    <location>
        <begin position="394"/>
        <end position="439"/>
    </location>
</feature>
<keyword evidence="3" id="KW-0732">Signal</keyword>
<evidence type="ECO:0008006" key="6">
    <source>
        <dbReference type="Google" id="ProtNLM"/>
    </source>
</evidence>